<sequence length="189" mass="21686">MSVLVTPHNTLNDTLSNILDGEIKHDVQKDPMIVWDKGVFLRTGNNRAIDGRLVNNRGLKRGTYKGTRMALTEMYSLIEEGAAAYFDSKGYEPIIPIDRNLEEKKHDYQWSNPDKDGYPPHLENIPNDQNDENIFNQTQKKFVQRIALFFDFLIPKDIAGKGTPYERLRLNDCEKYSRERPAPATGIST</sequence>
<evidence type="ECO:0000313" key="1">
    <source>
        <dbReference type="EMBL" id="KAI6080332.1"/>
    </source>
</evidence>
<comment type="caution">
    <text evidence="1">The sequence shown here is derived from an EMBL/GenBank/DDBJ whole genome shotgun (WGS) entry which is preliminary data.</text>
</comment>
<proteinExistence type="predicted"/>
<evidence type="ECO:0000313" key="2">
    <source>
        <dbReference type="Proteomes" id="UP001497680"/>
    </source>
</evidence>
<dbReference type="EMBL" id="MU394453">
    <property type="protein sequence ID" value="KAI6080332.1"/>
    <property type="molecule type" value="Genomic_DNA"/>
</dbReference>
<protein>
    <submittedName>
        <fullName evidence="1">Uncharacterized protein</fullName>
    </submittedName>
</protein>
<dbReference type="Proteomes" id="UP001497680">
    <property type="component" value="Unassembled WGS sequence"/>
</dbReference>
<name>A0ACC0CIZ2_9PEZI</name>
<keyword evidence="2" id="KW-1185">Reference proteome</keyword>
<accession>A0ACC0CIZ2</accession>
<organism evidence="1 2">
    <name type="scientific">Hypoxylon rubiginosum</name>
    <dbReference type="NCBI Taxonomy" id="110542"/>
    <lineage>
        <taxon>Eukaryota</taxon>
        <taxon>Fungi</taxon>
        <taxon>Dikarya</taxon>
        <taxon>Ascomycota</taxon>
        <taxon>Pezizomycotina</taxon>
        <taxon>Sordariomycetes</taxon>
        <taxon>Xylariomycetidae</taxon>
        <taxon>Xylariales</taxon>
        <taxon>Hypoxylaceae</taxon>
        <taxon>Hypoxylon</taxon>
    </lineage>
</organism>
<gene>
    <name evidence="1" type="ORF">F4821DRAFT_276222</name>
</gene>
<reference evidence="1 2" key="1">
    <citation type="journal article" date="2022" name="New Phytol.">
        <title>Ecological generalism drives hyperdiversity of secondary metabolite gene clusters in xylarialean endophytes.</title>
        <authorList>
            <person name="Franco M.E.E."/>
            <person name="Wisecaver J.H."/>
            <person name="Arnold A.E."/>
            <person name="Ju Y.M."/>
            <person name="Slot J.C."/>
            <person name="Ahrendt S."/>
            <person name="Moore L.P."/>
            <person name="Eastman K.E."/>
            <person name="Scott K."/>
            <person name="Konkel Z."/>
            <person name="Mondo S.J."/>
            <person name="Kuo A."/>
            <person name="Hayes R.D."/>
            <person name="Haridas S."/>
            <person name="Andreopoulos B."/>
            <person name="Riley R."/>
            <person name="LaButti K."/>
            <person name="Pangilinan J."/>
            <person name="Lipzen A."/>
            <person name="Amirebrahimi M."/>
            <person name="Yan J."/>
            <person name="Adam C."/>
            <person name="Keymanesh K."/>
            <person name="Ng V."/>
            <person name="Louie K."/>
            <person name="Northen T."/>
            <person name="Drula E."/>
            <person name="Henrissat B."/>
            <person name="Hsieh H.M."/>
            <person name="Youens-Clark K."/>
            <person name="Lutzoni F."/>
            <person name="Miadlikowska J."/>
            <person name="Eastwood D.C."/>
            <person name="Hamelin R.C."/>
            <person name="Grigoriev I.V."/>
            <person name="U'Ren J.M."/>
        </authorList>
    </citation>
    <scope>NUCLEOTIDE SEQUENCE [LARGE SCALE GENOMIC DNA]</scope>
    <source>
        <strain evidence="1 2">ER1909</strain>
    </source>
</reference>